<evidence type="ECO:0000313" key="9">
    <source>
        <dbReference type="EMBL" id="MBC5666714.1"/>
    </source>
</evidence>
<dbReference type="Pfam" id="PF04002">
    <property type="entry name" value="RadC"/>
    <property type="match status" value="1"/>
</dbReference>
<keyword evidence="5" id="KW-0862">Zinc</keyword>
<evidence type="ECO:0000256" key="2">
    <source>
        <dbReference type="ARBA" id="ARBA00022670"/>
    </source>
</evidence>
<sequence>MMTNELRKKIDNMTVSERESFIEGFEVNRDYGEKITEEDYTIYKELTADRDNWQIENEEMFWDILGKGTVDTKEEAECFMQNSDFYDDDPSPQVPVKSVGDSRIRPISLIDLADILNSEGFIELDYNKFVAEVYSTENNEKDDVVRETIYPQTIRYYGIDEDGDMKEMTQIETNIVKEIIKSVNRVKKKEFNKRLVRMDITGDKNKDFKLEQVSVRLQDETPLYSPEQIKTPEDAVRILGRELLSKLDREQICIVNLDSALKPINFSVASAGALNRTLVEPREMLKASILSNAGSVIILHNHPSGNLKPSKEDYTETERIIKSFGLIGINVLDHIIIGGNNLNDYYSMKMDNTKLFDDVVPLTGKLKFSDISEELLREIKVFLVAEDMSYWVNNTYITTSLTNEEAELILSYMDAKGYNLGVDDTGEFVKIDDTLEQPTATKTNLDEIIYEVCGDNFDKIIETKDLRECTVEISEINRLQEELIKLKKDKEILDHLYQKTNLGKSEPKCGKIINSADKRKEMKL</sequence>
<proteinExistence type="inferred from homology"/>
<comment type="caution">
    <text evidence="9">The sequence shown here is derived from an EMBL/GenBank/DDBJ whole genome shotgun (WGS) entry which is preliminary data.</text>
</comment>
<keyword evidence="10" id="KW-1185">Reference proteome</keyword>
<dbReference type="PROSITE" id="PS01302">
    <property type="entry name" value="UPF0758"/>
    <property type="match status" value="1"/>
</dbReference>
<keyword evidence="3" id="KW-0479">Metal-binding</keyword>
<evidence type="ECO:0000256" key="5">
    <source>
        <dbReference type="ARBA" id="ARBA00022833"/>
    </source>
</evidence>
<dbReference type="InterPro" id="IPR020891">
    <property type="entry name" value="UPF0758_CS"/>
</dbReference>
<dbReference type="PANTHER" id="PTHR30471">
    <property type="entry name" value="DNA REPAIR PROTEIN RADC"/>
    <property type="match status" value="1"/>
</dbReference>
<keyword evidence="7" id="KW-0175">Coiled coil</keyword>
<dbReference type="PROSITE" id="PS50249">
    <property type="entry name" value="MPN"/>
    <property type="match status" value="1"/>
</dbReference>
<accession>A0ABR7EZE7</accession>
<evidence type="ECO:0000313" key="10">
    <source>
        <dbReference type="Proteomes" id="UP000597877"/>
    </source>
</evidence>
<feature type="domain" description="MPN" evidence="8">
    <location>
        <begin position="228"/>
        <end position="351"/>
    </location>
</feature>
<dbReference type="PANTHER" id="PTHR30471:SF3">
    <property type="entry name" value="UPF0758 PROTEIN YEES-RELATED"/>
    <property type="match status" value="1"/>
</dbReference>
<evidence type="ECO:0000256" key="3">
    <source>
        <dbReference type="ARBA" id="ARBA00022723"/>
    </source>
</evidence>
<keyword evidence="2" id="KW-0645">Protease</keyword>
<comment type="similarity">
    <text evidence="1">Belongs to the UPF0758 family.</text>
</comment>
<dbReference type="Gene3D" id="3.40.140.10">
    <property type="entry name" value="Cytidine Deaminase, domain 2"/>
    <property type="match status" value="1"/>
</dbReference>
<dbReference type="EMBL" id="JACOOZ010000001">
    <property type="protein sequence ID" value="MBC5666714.1"/>
    <property type="molecule type" value="Genomic_DNA"/>
</dbReference>
<dbReference type="InterPro" id="IPR025657">
    <property type="entry name" value="RadC_JAB"/>
</dbReference>
<keyword evidence="6" id="KW-0482">Metalloprotease</keyword>
<evidence type="ECO:0000256" key="7">
    <source>
        <dbReference type="SAM" id="Coils"/>
    </source>
</evidence>
<evidence type="ECO:0000259" key="8">
    <source>
        <dbReference type="PROSITE" id="PS50249"/>
    </source>
</evidence>
<keyword evidence="4" id="KW-0378">Hydrolase</keyword>
<evidence type="ECO:0000256" key="6">
    <source>
        <dbReference type="ARBA" id="ARBA00023049"/>
    </source>
</evidence>
<dbReference type="RefSeq" id="WP_186839857.1">
    <property type="nucleotide sequence ID" value="NZ_JACOOZ010000001.1"/>
</dbReference>
<dbReference type="InterPro" id="IPR037518">
    <property type="entry name" value="MPN"/>
</dbReference>
<feature type="coiled-coil region" evidence="7">
    <location>
        <begin position="469"/>
        <end position="496"/>
    </location>
</feature>
<dbReference type="Proteomes" id="UP000597877">
    <property type="component" value="Unassembled WGS sequence"/>
</dbReference>
<evidence type="ECO:0000256" key="1">
    <source>
        <dbReference type="ARBA" id="ARBA00010243"/>
    </source>
</evidence>
<dbReference type="CDD" id="cd08071">
    <property type="entry name" value="MPN_DUF2466"/>
    <property type="match status" value="1"/>
</dbReference>
<reference evidence="9 10" key="1">
    <citation type="submission" date="2020-08" db="EMBL/GenBank/DDBJ databases">
        <title>Genome public.</title>
        <authorList>
            <person name="Liu C."/>
            <person name="Sun Q."/>
        </authorList>
    </citation>
    <scope>NUCLEOTIDE SEQUENCE [LARGE SCALE GENOMIC DNA]</scope>
    <source>
        <strain evidence="9 10">BX4</strain>
    </source>
</reference>
<organism evidence="9 10">
    <name type="scientific">Eubacterium segne</name>
    <dbReference type="NCBI Taxonomy" id="2763045"/>
    <lineage>
        <taxon>Bacteria</taxon>
        <taxon>Bacillati</taxon>
        <taxon>Bacillota</taxon>
        <taxon>Clostridia</taxon>
        <taxon>Eubacteriales</taxon>
        <taxon>Eubacteriaceae</taxon>
        <taxon>Eubacterium</taxon>
    </lineage>
</organism>
<protein>
    <submittedName>
        <fullName evidence="9">JAB domain-containing protein</fullName>
    </submittedName>
</protein>
<evidence type="ECO:0000256" key="4">
    <source>
        <dbReference type="ARBA" id="ARBA00022801"/>
    </source>
</evidence>
<name>A0ABR7EZE7_9FIRM</name>
<dbReference type="InterPro" id="IPR001405">
    <property type="entry name" value="UPF0758"/>
</dbReference>
<gene>
    <name evidence="9" type="ORF">H8S00_01720</name>
</gene>